<gene>
    <name evidence="2" type="ORF">SAMN05216372_10555</name>
</gene>
<reference evidence="3" key="1">
    <citation type="submission" date="2016-10" db="EMBL/GenBank/DDBJ databases">
        <authorList>
            <person name="Varghese N."/>
            <person name="Submissions S."/>
        </authorList>
    </citation>
    <scope>NUCLEOTIDE SEQUENCE [LARGE SCALE GENOMIC DNA]</scope>
    <source>
        <strain evidence="3">JCM 2783</strain>
    </source>
</reference>
<dbReference type="Pfam" id="PF07238">
    <property type="entry name" value="PilZ"/>
    <property type="match status" value="1"/>
</dbReference>
<evidence type="ECO:0000313" key="3">
    <source>
        <dbReference type="Proteomes" id="UP000243950"/>
    </source>
</evidence>
<sequence length="138" mass="15642">MRRFLRHSSNLPVELRLRRHSPSASQRLDNISLGGAACHSSHPLALGTPITLHIPLLGDQAAYPGEVAWCTKQTNNYLLGVAFSEHAPELRAHMVEEVCHLEQYRRHREQQAGQALPLELIAEEWREQRLTVFKPANP</sequence>
<dbReference type="EMBL" id="FOMO01000005">
    <property type="protein sequence ID" value="SFD87757.1"/>
    <property type="molecule type" value="Genomic_DNA"/>
</dbReference>
<keyword evidence="3" id="KW-1185">Reference proteome</keyword>
<dbReference type="GO" id="GO:0035438">
    <property type="term" value="F:cyclic-di-GMP binding"/>
    <property type="evidence" value="ECO:0007669"/>
    <property type="project" value="InterPro"/>
</dbReference>
<proteinExistence type="predicted"/>
<dbReference type="Gene3D" id="2.40.10.220">
    <property type="entry name" value="predicted glycosyltransferase like domains"/>
    <property type="match status" value="1"/>
</dbReference>
<dbReference type="AlphaFoldDB" id="A0A1I1VXR1"/>
<dbReference type="RefSeq" id="WP_093504381.1">
    <property type="nucleotide sequence ID" value="NZ_BSSG01000005.1"/>
</dbReference>
<feature type="domain" description="PilZ" evidence="1">
    <location>
        <begin position="2"/>
        <end position="95"/>
    </location>
</feature>
<evidence type="ECO:0000259" key="1">
    <source>
        <dbReference type="Pfam" id="PF07238"/>
    </source>
</evidence>
<accession>A0A1I1VXR1</accession>
<organism evidence="2 3">
    <name type="scientific">Pseudomonas straminea</name>
    <dbReference type="NCBI Taxonomy" id="47882"/>
    <lineage>
        <taxon>Bacteria</taxon>
        <taxon>Pseudomonadati</taxon>
        <taxon>Pseudomonadota</taxon>
        <taxon>Gammaproteobacteria</taxon>
        <taxon>Pseudomonadales</taxon>
        <taxon>Pseudomonadaceae</taxon>
        <taxon>Phytopseudomonas</taxon>
    </lineage>
</organism>
<dbReference type="Proteomes" id="UP000243950">
    <property type="component" value="Unassembled WGS sequence"/>
</dbReference>
<protein>
    <submittedName>
        <fullName evidence="2">PilZ domain-containing protein</fullName>
    </submittedName>
</protein>
<dbReference type="InterPro" id="IPR009875">
    <property type="entry name" value="PilZ_domain"/>
</dbReference>
<dbReference type="SUPFAM" id="SSF141371">
    <property type="entry name" value="PilZ domain-like"/>
    <property type="match status" value="1"/>
</dbReference>
<evidence type="ECO:0000313" key="2">
    <source>
        <dbReference type="EMBL" id="SFD87757.1"/>
    </source>
</evidence>
<name>A0A1I1VXR1_PSEOC</name>